<feature type="domain" description="PHP" evidence="9">
    <location>
        <begin position="28"/>
        <end position="211"/>
    </location>
</feature>
<gene>
    <name evidence="10" type="ORF">FC50_GL001437</name>
</gene>
<protein>
    <recommendedName>
        <fullName evidence="3 8">Histidinol-phosphatase</fullName>
        <shortName evidence="8">HolPase</shortName>
        <ecNumber evidence="3 8">3.1.3.15</ecNumber>
    </recommendedName>
</protein>
<dbReference type="EC" id="3.1.3.15" evidence="3 8"/>
<evidence type="ECO:0000259" key="9">
    <source>
        <dbReference type="Pfam" id="PF02811"/>
    </source>
</evidence>
<dbReference type="SUPFAM" id="SSF89550">
    <property type="entry name" value="PHP domain-like"/>
    <property type="match status" value="1"/>
</dbReference>
<dbReference type="STRING" id="1423783.FC50_GL001437"/>
<evidence type="ECO:0000256" key="1">
    <source>
        <dbReference type="ARBA" id="ARBA00004970"/>
    </source>
</evidence>
<dbReference type="InterPro" id="IPR004013">
    <property type="entry name" value="PHP_dom"/>
</dbReference>
<organism evidence="10 11">
    <name type="scientific">Lacticaseibacillus pantheris DSM 15945 = JCM 12539 = NBRC 106106</name>
    <dbReference type="NCBI Taxonomy" id="1423783"/>
    <lineage>
        <taxon>Bacteria</taxon>
        <taxon>Bacillati</taxon>
        <taxon>Bacillota</taxon>
        <taxon>Bacilli</taxon>
        <taxon>Lactobacillales</taxon>
        <taxon>Lactobacillaceae</taxon>
        <taxon>Lacticaseibacillus</taxon>
    </lineage>
</organism>
<dbReference type="Gene3D" id="3.20.20.140">
    <property type="entry name" value="Metal-dependent hydrolases"/>
    <property type="match status" value="1"/>
</dbReference>
<evidence type="ECO:0000313" key="10">
    <source>
        <dbReference type="EMBL" id="KRL86029.1"/>
    </source>
</evidence>
<evidence type="ECO:0000313" key="11">
    <source>
        <dbReference type="Proteomes" id="UP000051922"/>
    </source>
</evidence>
<dbReference type="InterPro" id="IPR016195">
    <property type="entry name" value="Pol/histidinol_Pase-like"/>
</dbReference>
<dbReference type="PATRIC" id="fig|1423783.4.peg.1479"/>
<evidence type="ECO:0000256" key="5">
    <source>
        <dbReference type="ARBA" id="ARBA00022801"/>
    </source>
</evidence>
<sequence>MDYGGATLEYNDAYTVIAKGTSVMTYYDQHVHTHFSFDSEAQFADYLRQTGNPFVTTEHLEMSNPDDHGGDNTPAYAEYVAEEDTLQRRFPNQLLRGIEIGYYAPRLDAIRRYLAAGDYDLTLLSFHHDGHYDYQDEHFLTVDLEQHVRGYYAAMLAGIRQFGDFDVLAHFDYGLRVLDVAPTQLADWAGDTLREILRVIIEQNVAFELNTKSMYRWHDAPLYDMVLDWYLELGGKLLTLGSDAHASDKFESDFAAARALLTRHNVHELATFRRHVPTIVAI</sequence>
<keyword evidence="5 8" id="KW-0378">Hydrolase</keyword>
<comment type="catalytic activity">
    <reaction evidence="7 8">
        <text>L-histidinol phosphate + H2O = L-histidinol + phosphate</text>
        <dbReference type="Rhea" id="RHEA:14465"/>
        <dbReference type="ChEBI" id="CHEBI:15377"/>
        <dbReference type="ChEBI" id="CHEBI:43474"/>
        <dbReference type="ChEBI" id="CHEBI:57699"/>
        <dbReference type="ChEBI" id="CHEBI:57980"/>
        <dbReference type="EC" id="3.1.3.15"/>
    </reaction>
</comment>
<evidence type="ECO:0000256" key="6">
    <source>
        <dbReference type="ARBA" id="ARBA00023102"/>
    </source>
</evidence>
<dbReference type="GO" id="GO:0000105">
    <property type="term" value="P:L-histidine biosynthetic process"/>
    <property type="evidence" value="ECO:0007669"/>
    <property type="project" value="UniProtKB-UniRule"/>
</dbReference>
<keyword evidence="6 8" id="KW-0368">Histidine biosynthesis</keyword>
<dbReference type="InterPro" id="IPR010140">
    <property type="entry name" value="Histidinol_P_phosphatase_HisJ"/>
</dbReference>
<accession>A0A0R1TY18</accession>
<evidence type="ECO:0000256" key="4">
    <source>
        <dbReference type="ARBA" id="ARBA00022605"/>
    </source>
</evidence>
<name>A0A0R1TY18_9LACO</name>
<evidence type="ECO:0000256" key="8">
    <source>
        <dbReference type="RuleBase" id="RU366003"/>
    </source>
</evidence>
<keyword evidence="4 8" id="KW-0028">Amino-acid biosynthesis</keyword>
<reference evidence="10 11" key="1">
    <citation type="journal article" date="2015" name="Genome Announc.">
        <title>Expanding the biotechnology potential of lactobacilli through comparative genomics of 213 strains and associated genera.</title>
        <authorList>
            <person name="Sun Z."/>
            <person name="Harris H.M."/>
            <person name="McCann A."/>
            <person name="Guo C."/>
            <person name="Argimon S."/>
            <person name="Zhang W."/>
            <person name="Yang X."/>
            <person name="Jeffery I.B."/>
            <person name="Cooney J.C."/>
            <person name="Kagawa T.F."/>
            <person name="Liu W."/>
            <person name="Song Y."/>
            <person name="Salvetti E."/>
            <person name="Wrobel A."/>
            <person name="Rasinkangas P."/>
            <person name="Parkhill J."/>
            <person name="Rea M.C."/>
            <person name="O'Sullivan O."/>
            <person name="Ritari J."/>
            <person name="Douillard F.P."/>
            <person name="Paul Ross R."/>
            <person name="Yang R."/>
            <person name="Briner A.E."/>
            <person name="Felis G.E."/>
            <person name="de Vos W.M."/>
            <person name="Barrangou R."/>
            <person name="Klaenhammer T.R."/>
            <person name="Caufield P.W."/>
            <person name="Cui Y."/>
            <person name="Zhang H."/>
            <person name="O'Toole P.W."/>
        </authorList>
    </citation>
    <scope>NUCLEOTIDE SEQUENCE [LARGE SCALE GENOMIC DNA]</scope>
    <source>
        <strain evidence="10 11">DSM 15945</strain>
    </source>
</reference>
<dbReference type="GO" id="GO:0005737">
    <property type="term" value="C:cytoplasm"/>
    <property type="evidence" value="ECO:0007669"/>
    <property type="project" value="TreeGrafter"/>
</dbReference>
<evidence type="ECO:0000256" key="7">
    <source>
        <dbReference type="ARBA" id="ARBA00049158"/>
    </source>
</evidence>
<dbReference type="GO" id="GO:0004401">
    <property type="term" value="F:histidinol-phosphatase activity"/>
    <property type="evidence" value="ECO:0007669"/>
    <property type="project" value="UniProtKB-UniRule"/>
</dbReference>
<dbReference type="NCBIfam" id="NF005597">
    <property type="entry name" value="PRK07329.1"/>
    <property type="match status" value="1"/>
</dbReference>
<keyword evidence="11" id="KW-1185">Reference proteome</keyword>
<dbReference type="AlphaFoldDB" id="A0A0R1TY18"/>
<comment type="caution">
    <text evidence="10">The sequence shown here is derived from an EMBL/GenBank/DDBJ whole genome shotgun (WGS) entry which is preliminary data.</text>
</comment>
<evidence type="ECO:0000256" key="2">
    <source>
        <dbReference type="ARBA" id="ARBA00009152"/>
    </source>
</evidence>
<dbReference type="PANTHER" id="PTHR21039">
    <property type="entry name" value="HISTIDINOL PHOSPHATASE-RELATED"/>
    <property type="match status" value="1"/>
</dbReference>
<comment type="pathway">
    <text evidence="1 8">Amino-acid biosynthesis; L-histidine biosynthesis; L-histidine from 5-phospho-alpha-D-ribose 1-diphosphate: step 8/9.</text>
</comment>
<proteinExistence type="inferred from homology"/>
<dbReference type="PANTHER" id="PTHR21039:SF0">
    <property type="entry name" value="HISTIDINOL-PHOSPHATASE"/>
    <property type="match status" value="1"/>
</dbReference>
<dbReference type="EMBL" id="AZFJ01000049">
    <property type="protein sequence ID" value="KRL86029.1"/>
    <property type="molecule type" value="Genomic_DNA"/>
</dbReference>
<dbReference type="UniPathway" id="UPA00031">
    <property type="reaction ID" value="UER00013"/>
</dbReference>
<evidence type="ECO:0000256" key="3">
    <source>
        <dbReference type="ARBA" id="ARBA00013085"/>
    </source>
</evidence>
<dbReference type="Pfam" id="PF02811">
    <property type="entry name" value="PHP"/>
    <property type="match status" value="1"/>
</dbReference>
<comment type="similarity">
    <text evidence="2 8">Belongs to the PHP hydrolase family. HisK subfamily.</text>
</comment>
<dbReference type="Proteomes" id="UP000051922">
    <property type="component" value="Unassembled WGS sequence"/>
</dbReference>